<sequence>MMKITMFGTFNTLASIKVPFPPDPTRDQTDRHHRPRPTLTRDRALPFVYGIGVLSACLARCSLLSPFLDTDRRHISCVTLDMKTAASRFVHHLRVESDKAIYMDDQEDDLRFRNPLQAVAQKAGGKIDHRL</sequence>
<organism evidence="2">
    <name type="scientific">Cyprideis torosa</name>
    <dbReference type="NCBI Taxonomy" id="163714"/>
    <lineage>
        <taxon>Eukaryota</taxon>
        <taxon>Metazoa</taxon>
        <taxon>Ecdysozoa</taxon>
        <taxon>Arthropoda</taxon>
        <taxon>Crustacea</taxon>
        <taxon>Oligostraca</taxon>
        <taxon>Ostracoda</taxon>
        <taxon>Podocopa</taxon>
        <taxon>Podocopida</taxon>
        <taxon>Cytherocopina</taxon>
        <taxon>Cytheroidea</taxon>
        <taxon>Cytherideidae</taxon>
        <taxon>Cyprideis</taxon>
    </lineage>
</organism>
<name>A0A7R8ZNN5_9CRUS</name>
<evidence type="ECO:0000256" key="1">
    <source>
        <dbReference type="SAM" id="MobiDB-lite"/>
    </source>
</evidence>
<feature type="region of interest" description="Disordered" evidence="1">
    <location>
        <begin position="19"/>
        <end position="38"/>
    </location>
</feature>
<evidence type="ECO:0000313" key="2">
    <source>
        <dbReference type="EMBL" id="CAD7228438.1"/>
    </source>
</evidence>
<reference evidence="2" key="1">
    <citation type="submission" date="2020-11" db="EMBL/GenBank/DDBJ databases">
        <authorList>
            <person name="Tran Van P."/>
        </authorList>
    </citation>
    <scope>NUCLEOTIDE SEQUENCE</scope>
</reference>
<dbReference type="EMBL" id="OB661537">
    <property type="protein sequence ID" value="CAD7228438.1"/>
    <property type="molecule type" value="Genomic_DNA"/>
</dbReference>
<protein>
    <submittedName>
        <fullName evidence="2">Uncharacterized protein</fullName>
    </submittedName>
</protein>
<proteinExistence type="predicted"/>
<gene>
    <name evidence="2" type="ORF">CTOB1V02_LOCUS6321</name>
</gene>
<dbReference type="AlphaFoldDB" id="A0A7R8ZNN5"/>
<accession>A0A7R8ZNN5</accession>